<dbReference type="Pfam" id="PF18962">
    <property type="entry name" value="Por_Secre_tail"/>
    <property type="match status" value="1"/>
</dbReference>
<dbReference type="Gene3D" id="3.60.10.10">
    <property type="entry name" value="Endonuclease/exonuclease/phosphatase"/>
    <property type="match status" value="1"/>
</dbReference>
<dbReference type="RefSeq" id="WP_173076576.1">
    <property type="nucleotide sequence ID" value="NZ_CP041345.1"/>
</dbReference>
<keyword evidence="3" id="KW-1185">Reference proteome</keyword>
<dbReference type="KEGG" id="ttz:FHG85_12895"/>
<feature type="domain" description="Secretion system C-terminal sorting" evidence="1">
    <location>
        <begin position="346"/>
        <end position="411"/>
    </location>
</feature>
<name>A0A7D4CSW5_9BACT</name>
<dbReference type="InterPro" id="IPR026444">
    <property type="entry name" value="Secre_tail"/>
</dbReference>
<dbReference type="NCBIfam" id="TIGR04183">
    <property type="entry name" value="Por_Secre_tail"/>
    <property type="match status" value="1"/>
</dbReference>
<protein>
    <submittedName>
        <fullName evidence="2">T9SS type A sorting domain-containing protein</fullName>
    </submittedName>
</protein>
<evidence type="ECO:0000313" key="2">
    <source>
        <dbReference type="EMBL" id="QKG81125.1"/>
    </source>
</evidence>
<dbReference type="Proteomes" id="UP000500961">
    <property type="component" value="Chromosome"/>
</dbReference>
<accession>A0A7D4CSW5</accession>
<dbReference type="EMBL" id="CP041345">
    <property type="protein sequence ID" value="QKG81125.1"/>
    <property type="molecule type" value="Genomic_DNA"/>
</dbReference>
<dbReference type="SUPFAM" id="SSF56219">
    <property type="entry name" value="DNase I-like"/>
    <property type="match status" value="1"/>
</dbReference>
<reference evidence="2 3" key="1">
    <citation type="submission" date="2019-07" db="EMBL/GenBank/DDBJ databases">
        <title>Thalassofilum flectens gen. nov., sp. nov., a novel moderate thermophilic anaerobe from a shallow sea hot spring in Kunashir Island (Russia), representing a new family in the order Bacteroidales, and proposal of Thalassofilacea fam. nov.</title>
        <authorList>
            <person name="Kochetkova T.V."/>
            <person name="Podosokorskaya O.A."/>
            <person name="Novikov A."/>
            <person name="Elcheninov A.G."/>
            <person name="Toshchakov S.V."/>
            <person name="Kublanov I.V."/>
        </authorList>
    </citation>
    <scope>NUCLEOTIDE SEQUENCE [LARGE SCALE GENOMIC DNA]</scope>
    <source>
        <strain evidence="2 3">38-H</strain>
    </source>
</reference>
<organism evidence="2 3">
    <name type="scientific">Tenuifilum thalassicum</name>
    <dbReference type="NCBI Taxonomy" id="2590900"/>
    <lineage>
        <taxon>Bacteria</taxon>
        <taxon>Pseudomonadati</taxon>
        <taxon>Bacteroidota</taxon>
        <taxon>Bacteroidia</taxon>
        <taxon>Bacteroidales</taxon>
        <taxon>Tenuifilaceae</taxon>
        <taxon>Tenuifilum</taxon>
    </lineage>
</organism>
<proteinExistence type="predicted"/>
<evidence type="ECO:0000259" key="1">
    <source>
        <dbReference type="Pfam" id="PF18962"/>
    </source>
</evidence>
<sequence>MRSVRYILLLASILLVRLAAADTLTIMQYNLMYYDKEYSDCNSTNNNVDAKDGYLRTILEYVQPDILTVNEVNDAVASVERIKTNTLNVNGVTKYKRANFSGDFLVNMIYYNSEKLELKSQEAISTYPRETNVYKLYLITPNLVNGDTIFIYHLVTHLKAGSYDSDAQARATAATKIMDYLVTNGINKNVILSGDLNLYGASEAAFVKFTTPAGTNNFRLYDPLNMVGEWHNDYQYRYIHTQSTRTYADNGCFSTGGLDDRFDFILTSSDILSGTSGIKFHSYVTLGQDGNRYNSSVVSPSNTSVPSEVANALYNMSDHLPVIMKVTYTSENTSASTTEKTIPISYNNPVSDILRINVLDPNPIKSIYIYNILGNMVYSNSALENHTINIDFSQNPSGIYLATLQLADNRKRIIKIIK</sequence>
<dbReference type="InterPro" id="IPR036691">
    <property type="entry name" value="Endo/exonu/phosph_ase_sf"/>
</dbReference>
<gene>
    <name evidence="2" type="ORF">FHG85_12895</name>
</gene>
<evidence type="ECO:0000313" key="3">
    <source>
        <dbReference type="Proteomes" id="UP000500961"/>
    </source>
</evidence>
<dbReference type="AlphaFoldDB" id="A0A7D4CSW5"/>